<name>A0A6L8RKD4_9ACTN</name>
<dbReference type="NCBIfam" id="TIGR02452">
    <property type="entry name" value="TIGR02452 family protein"/>
    <property type="match status" value="1"/>
</dbReference>
<sequence>MADVDNRNRNRRSNRAGQPNPKREARAKAAERHVATVSEACAKDIERSLAGVREFDGMPAGFVAAMKAKVQSAVAAEEQVAEDVENAETAEVEAASETEAAPEPVEEPAEEIAEAESAPAEEPAPVLPEVTVLDASATQAILDNGRGYAQFCDMAVLAFASFTNPGGGYIQGYLGQEATLCADSYLYNVLDKQRKWYGENRRRNINCELYRNRALVVPAVRFDRNHVHAYADVIVAAAPNVGRARQEYRVSDDALLDALRDRIRFVLAICDELGREKLVLGAWGCDNNGFDAEAVAELFRKELASGDFKVKQVFFAVPSTRWDEDFAKFEHVLANFPERNEESYAQVAARTAAARAAEQAQTAAEDDEDDDDWRKYL</sequence>
<dbReference type="PANTHER" id="PTHR35596:SF1">
    <property type="entry name" value="MICROBIAL-TYPE PARG CATALYTIC DOMAIN-CONTAINING PROTEIN"/>
    <property type="match status" value="1"/>
</dbReference>
<dbReference type="RefSeq" id="WP_161155059.1">
    <property type="nucleotide sequence ID" value="NZ_WWSY01000001.1"/>
</dbReference>
<organism evidence="3 4">
    <name type="scientific">Collinsella aerofaciens</name>
    <dbReference type="NCBI Taxonomy" id="74426"/>
    <lineage>
        <taxon>Bacteria</taxon>
        <taxon>Bacillati</taxon>
        <taxon>Actinomycetota</taxon>
        <taxon>Coriobacteriia</taxon>
        <taxon>Coriobacteriales</taxon>
        <taxon>Coriobacteriaceae</taxon>
        <taxon>Collinsella</taxon>
    </lineage>
</organism>
<feature type="compositionally biased region" description="Basic and acidic residues" evidence="1">
    <location>
        <begin position="21"/>
        <end position="31"/>
    </location>
</feature>
<feature type="region of interest" description="Disordered" evidence="1">
    <location>
        <begin position="92"/>
        <end position="123"/>
    </location>
</feature>
<accession>A0A6L8RKD4</accession>
<feature type="domain" description="Microbial-type PARG catalytic" evidence="2">
    <location>
        <begin position="104"/>
        <end position="222"/>
    </location>
</feature>
<dbReference type="Gene3D" id="3.40.220.10">
    <property type="entry name" value="Leucine Aminopeptidase, subunit E, domain 1"/>
    <property type="match status" value="1"/>
</dbReference>
<dbReference type="InterPro" id="IPR012664">
    <property type="entry name" value="CHP02452"/>
</dbReference>
<dbReference type="InterPro" id="IPR019261">
    <property type="entry name" value="PARG_cat_microbial"/>
</dbReference>
<comment type="caution">
    <text evidence="3">The sequence shown here is derived from an EMBL/GenBank/DDBJ whole genome shotgun (WGS) entry which is preliminary data.</text>
</comment>
<gene>
    <name evidence="3" type="ORF">GT635_03495</name>
</gene>
<feature type="region of interest" description="Disordered" evidence="1">
    <location>
        <begin position="1"/>
        <end position="31"/>
    </location>
</feature>
<proteinExistence type="predicted"/>
<evidence type="ECO:0000313" key="4">
    <source>
        <dbReference type="Proteomes" id="UP000481598"/>
    </source>
</evidence>
<feature type="compositionally biased region" description="Acidic residues" evidence="1">
    <location>
        <begin position="104"/>
        <end position="114"/>
    </location>
</feature>
<feature type="region of interest" description="Disordered" evidence="1">
    <location>
        <begin position="356"/>
        <end position="377"/>
    </location>
</feature>
<dbReference type="SUPFAM" id="SSF52949">
    <property type="entry name" value="Macro domain-like"/>
    <property type="match status" value="1"/>
</dbReference>
<dbReference type="Proteomes" id="UP000481598">
    <property type="component" value="Unassembled WGS sequence"/>
</dbReference>
<dbReference type="Pfam" id="PF10021">
    <property type="entry name" value="PARG_cat_microb"/>
    <property type="match status" value="1"/>
</dbReference>
<evidence type="ECO:0000259" key="2">
    <source>
        <dbReference type="Pfam" id="PF10021"/>
    </source>
</evidence>
<dbReference type="PANTHER" id="PTHR35596">
    <property type="entry name" value="DUF2263 DOMAIN-CONTAINING PROTEIN"/>
    <property type="match status" value="1"/>
</dbReference>
<dbReference type="InterPro" id="IPR043472">
    <property type="entry name" value="Macro_dom-like"/>
</dbReference>
<protein>
    <submittedName>
        <fullName evidence="3">TIGR02452 family protein</fullName>
    </submittedName>
</protein>
<evidence type="ECO:0000256" key="1">
    <source>
        <dbReference type="SAM" id="MobiDB-lite"/>
    </source>
</evidence>
<dbReference type="EMBL" id="WWTB01000006">
    <property type="protein sequence ID" value="MZJ85532.1"/>
    <property type="molecule type" value="Genomic_DNA"/>
</dbReference>
<reference evidence="3 4" key="1">
    <citation type="journal article" date="2019" name="Nat. Med.">
        <title>A library of human gut bacterial isolates paired with longitudinal multiomics data enables mechanistic microbiome research.</title>
        <authorList>
            <person name="Poyet M."/>
            <person name="Groussin M."/>
            <person name="Gibbons S.M."/>
            <person name="Avila-Pacheco J."/>
            <person name="Jiang X."/>
            <person name="Kearney S.M."/>
            <person name="Perrotta A.R."/>
            <person name="Berdy B."/>
            <person name="Zhao S."/>
            <person name="Lieberman T.D."/>
            <person name="Swanson P.K."/>
            <person name="Smith M."/>
            <person name="Roesemann S."/>
            <person name="Alexander J.E."/>
            <person name="Rich S.A."/>
            <person name="Livny J."/>
            <person name="Vlamakis H."/>
            <person name="Clish C."/>
            <person name="Bullock K."/>
            <person name="Deik A."/>
            <person name="Scott J."/>
            <person name="Pierce K.A."/>
            <person name="Xavier R.J."/>
            <person name="Alm E.J."/>
        </authorList>
    </citation>
    <scope>NUCLEOTIDE SEQUENCE [LARGE SCALE GENOMIC DNA]</scope>
    <source>
        <strain evidence="3 4">BIOML-A10</strain>
    </source>
</reference>
<dbReference type="AlphaFoldDB" id="A0A6L8RKD4"/>
<evidence type="ECO:0000313" key="3">
    <source>
        <dbReference type="EMBL" id="MZJ85532.1"/>
    </source>
</evidence>